<dbReference type="SUPFAM" id="SSF81321">
    <property type="entry name" value="Family A G protein-coupled receptor-like"/>
    <property type="match status" value="1"/>
</dbReference>
<gene>
    <name evidence="7 9" type="primary">dmsr-14</name>
    <name evidence="7" type="ORF">CELE_T15B7.11</name>
    <name evidence="9" type="ORF">T15B7.11</name>
</gene>
<dbReference type="RefSeq" id="NP_001309648.1">
    <property type="nucleotide sequence ID" value="NM_001322558.1"/>
</dbReference>
<dbReference type="eggNOG" id="ENOG502T6V4">
    <property type="taxonomic scope" value="Eukaryota"/>
</dbReference>
<dbReference type="ExpressionAtlas" id="A0A131MBP5">
    <property type="expression patterns" value="baseline"/>
</dbReference>
<dbReference type="CTD" id="188521"/>
<dbReference type="AGR" id="WB:WBGene00020523"/>
<feature type="transmembrane region" description="Helical" evidence="5">
    <location>
        <begin position="158"/>
        <end position="180"/>
    </location>
</feature>
<keyword evidence="8" id="KW-1185">Reference proteome</keyword>
<dbReference type="PRINTS" id="PR00237">
    <property type="entry name" value="GPCRRHODOPSN"/>
</dbReference>
<dbReference type="GO" id="GO:0016020">
    <property type="term" value="C:membrane"/>
    <property type="evidence" value="ECO:0007669"/>
    <property type="project" value="UniProtKB-SubCell"/>
</dbReference>
<dbReference type="Pfam" id="PF10324">
    <property type="entry name" value="7TM_GPCR_Srw"/>
    <property type="match status" value="1"/>
</dbReference>
<name>A0A131MBP5_CAEEL</name>
<dbReference type="GO" id="GO:0008528">
    <property type="term" value="F:G protein-coupled peptide receptor activity"/>
    <property type="evidence" value="ECO:0007669"/>
    <property type="project" value="InterPro"/>
</dbReference>
<dbReference type="InterPro" id="IPR017452">
    <property type="entry name" value="GPCR_Rhodpsn_7TM"/>
</dbReference>
<feature type="transmembrane region" description="Helical" evidence="5">
    <location>
        <begin position="43"/>
        <end position="64"/>
    </location>
</feature>
<dbReference type="FunCoup" id="A0A131MBP5">
    <property type="interactions" value="3"/>
</dbReference>
<feature type="transmembrane region" description="Helical" evidence="5">
    <location>
        <begin position="200"/>
        <end position="233"/>
    </location>
</feature>
<dbReference type="PANTHER" id="PTHR47419">
    <property type="entry name" value="DROMYOSUPPRESSIN RECEPTOR RELATED-RELATED"/>
    <property type="match status" value="1"/>
</dbReference>
<reference evidence="7 8" key="1">
    <citation type="journal article" date="1998" name="Science">
        <title>Genome sequence of the nematode C. elegans: a platform for investigating biology.</title>
        <authorList>
            <consortium name="The C. elegans sequencing consortium"/>
            <person name="Sulson J.E."/>
            <person name="Waterston R."/>
        </authorList>
    </citation>
    <scope>NUCLEOTIDE SEQUENCE [LARGE SCALE GENOMIC DNA]</scope>
    <source>
        <strain evidence="7 8">Bristol N2</strain>
    </source>
</reference>
<proteinExistence type="predicted"/>
<feature type="transmembrane region" description="Helical" evidence="5">
    <location>
        <begin position="262"/>
        <end position="286"/>
    </location>
</feature>
<dbReference type="PROSITE" id="PS50262">
    <property type="entry name" value="G_PROTEIN_RECEP_F1_2"/>
    <property type="match status" value="1"/>
</dbReference>
<comment type="subcellular location">
    <subcellularLocation>
        <location evidence="1">Membrane</location>
    </subcellularLocation>
</comment>
<evidence type="ECO:0000256" key="2">
    <source>
        <dbReference type="ARBA" id="ARBA00022692"/>
    </source>
</evidence>
<dbReference type="KEGG" id="cel:CELE_T15B7.11"/>
<evidence type="ECO:0000313" key="8">
    <source>
        <dbReference type="Proteomes" id="UP000001940"/>
    </source>
</evidence>
<dbReference type="Gene3D" id="1.20.1070.10">
    <property type="entry name" value="Rhodopsin 7-helix transmembrane proteins"/>
    <property type="match status" value="1"/>
</dbReference>
<feature type="domain" description="G-protein coupled receptors family 1 profile" evidence="6">
    <location>
        <begin position="56"/>
        <end position="317"/>
    </location>
</feature>
<dbReference type="InterPro" id="IPR019427">
    <property type="entry name" value="7TM_GPCR_serpentine_rcpt_Srw"/>
</dbReference>
<evidence type="ECO:0000256" key="4">
    <source>
        <dbReference type="ARBA" id="ARBA00023136"/>
    </source>
</evidence>
<evidence type="ECO:0000256" key="1">
    <source>
        <dbReference type="ARBA" id="ARBA00004370"/>
    </source>
</evidence>
<dbReference type="SMR" id="A0A131MBP5"/>
<keyword evidence="4 5" id="KW-0472">Membrane</keyword>
<dbReference type="Proteomes" id="UP000001940">
    <property type="component" value="Chromosome V"/>
</dbReference>
<protein>
    <submittedName>
        <fullName evidence="7">G-protein coupled receptors family 1 profile domain-containing protein</fullName>
    </submittedName>
</protein>
<keyword evidence="2 5" id="KW-0812">Transmembrane</keyword>
<dbReference type="InParanoid" id="A0A131MBP5"/>
<accession>A0A131MBP5</accession>
<dbReference type="AlphaFoldDB" id="A0A131MBP5"/>
<evidence type="ECO:0000313" key="9">
    <source>
        <dbReference type="WormBase" id="T15B7.11a"/>
    </source>
</evidence>
<evidence type="ECO:0000256" key="5">
    <source>
        <dbReference type="SAM" id="Phobius"/>
    </source>
</evidence>
<dbReference type="OrthoDB" id="5836747at2759"/>
<dbReference type="InterPro" id="IPR000276">
    <property type="entry name" value="GPCR_Rhodpsn"/>
</dbReference>
<dbReference type="PANTHER" id="PTHR47419:SF2">
    <property type="entry name" value="G-PROTEIN COUPLED RECEPTORS FAMILY 1 PROFILE DOMAIN-CONTAINING PROTEIN"/>
    <property type="match status" value="1"/>
</dbReference>
<feature type="transmembrane region" description="Helical" evidence="5">
    <location>
        <begin position="298"/>
        <end position="317"/>
    </location>
</feature>
<dbReference type="CDD" id="cd14978">
    <property type="entry name" value="7tmA_FMRFamide_R-like"/>
    <property type="match status" value="1"/>
</dbReference>
<dbReference type="PaxDb" id="6239-T15B7.11"/>
<feature type="transmembrane region" description="Helical" evidence="5">
    <location>
        <begin position="104"/>
        <end position="137"/>
    </location>
</feature>
<dbReference type="WormBase" id="T15B7.11a">
    <property type="protein sequence ID" value="CE51429"/>
    <property type="gene ID" value="WBGene00020523"/>
    <property type="gene designation" value="dmsr-14"/>
</dbReference>
<keyword evidence="7" id="KW-0675">Receptor</keyword>
<evidence type="ECO:0000313" key="7">
    <source>
        <dbReference type="EMBL" id="CZR14573.1"/>
    </source>
</evidence>
<feature type="transmembrane region" description="Helical" evidence="5">
    <location>
        <begin position="76"/>
        <end position="98"/>
    </location>
</feature>
<evidence type="ECO:0000256" key="3">
    <source>
        <dbReference type="ARBA" id="ARBA00022989"/>
    </source>
</evidence>
<dbReference type="GeneID" id="188521"/>
<sequence length="353" mass="40376">MVDELNCTQFSIPFPNPGTDEANNISLIRFIIFAVEHYRPYHYYLLSSLIVFSFFANILIVIVLSHKEMRHSGINVIMMFIAVSDFGCAVTGLMQLFIRNYSDQYMLFITAYLQLFVDYLAVVFHASSLFLAAGMALCRVMALNFSNRLKDKWQSPRYALRVTCAVYITVLTVSTLIVPVNEVKKTDDGEVYIDTSDFSLAYGCLLMKIVLVFVGICFKLIPCTLMLILSILLLQKMDEGKRSSVPINRNHKKDQLDRSSQLIQTILIVFLITEVPQGVFSIIGGIEVIDYLNYYQNLTIFMNVLSFFNTTTSFIIYSSLSAKFRRIFAQTFLPKNLLNMYMVTVAHFSKINF</sequence>
<dbReference type="STRING" id="6239.T15B7.11a.1"/>
<organism evidence="7 8">
    <name type="scientific">Caenorhabditis elegans</name>
    <dbReference type="NCBI Taxonomy" id="6239"/>
    <lineage>
        <taxon>Eukaryota</taxon>
        <taxon>Metazoa</taxon>
        <taxon>Ecdysozoa</taxon>
        <taxon>Nematoda</taxon>
        <taxon>Chromadorea</taxon>
        <taxon>Rhabditida</taxon>
        <taxon>Rhabditina</taxon>
        <taxon>Rhabditomorpha</taxon>
        <taxon>Rhabditoidea</taxon>
        <taxon>Rhabditidae</taxon>
        <taxon>Peloderinae</taxon>
        <taxon>Caenorhabditis</taxon>
    </lineage>
</organism>
<evidence type="ECO:0000259" key="6">
    <source>
        <dbReference type="PROSITE" id="PS50262"/>
    </source>
</evidence>
<dbReference type="EMBL" id="BX284605">
    <property type="protein sequence ID" value="CZR14573.1"/>
    <property type="molecule type" value="Genomic_DNA"/>
</dbReference>
<keyword evidence="3 5" id="KW-1133">Transmembrane helix</keyword>